<dbReference type="InterPro" id="IPR008928">
    <property type="entry name" value="6-hairpin_glycosidase_sf"/>
</dbReference>
<dbReference type="GO" id="GO:0005975">
    <property type="term" value="P:carbohydrate metabolic process"/>
    <property type="evidence" value="ECO:0007669"/>
    <property type="project" value="InterPro"/>
</dbReference>
<feature type="domain" description="Glycosyl hydrolase family 92 N-terminal" evidence="2">
    <location>
        <begin position="1"/>
        <end position="231"/>
    </location>
</feature>
<feature type="domain" description="Glycosyl hydrolase family 92" evidence="1">
    <location>
        <begin position="237"/>
        <end position="699"/>
    </location>
</feature>
<gene>
    <name evidence="3" type="ORF">HDF17_001919</name>
</gene>
<comment type="caution">
    <text evidence="3">The sequence shown here is derived from an EMBL/GenBank/DDBJ whole genome shotgun (WGS) entry which is preliminary data.</text>
</comment>
<dbReference type="GO" id="GO:0030246">
    <property type="term" value="F:carbohydrate binding"/>
    <property type="evidence" value="ECO:0007669"/>
    <property type="project" value="InterPro"/>
</dbReference>
<dbReference type="InterPro" id="IPR050883">
    <property type="entry name" value="PNGase"/>
</dbReference>
<organism evidence="3 4">
    <name type="scientific">Granulicella arctica</name>
    <dbReference type="NCBI Taxonomy" id="940613"/>
    <lineage>
        <taxon>Bacteria</taxon>
        <taxon>Pseudomonadati</taxon>
        <taxon>Acidobacteriota</taxon>
        <taxon>Terriglobia</taxon>
        <taxon>Terriglobales</taxon>
        <taxon>Acidobacteriaceae</taxon>
        <taxon>Granulicella</taxon>
    </lineage>
</organism>
<sequence length="705" mass="78127">MIGTAAEGQTFPATGVPFAMTQWTPQTHAGEVKCVAPYYAADTRIQGFRGSHFLSGSCTQDYGSFTLMPLNRSAQLGPVERSSSFTRQSEQAHPYSYSVDLKDSGIHAEITGAERSGMMRFHFRTGQKIGWMAVENNLRLGKGMIRIDPERQEITGENPVHRIYAGADQPAGFSGFVVVVFDRPFRVGGTWAGKQRKDGSLEQNSTEKSVGAFVSFDLPADRTVRVRIGTSFTSLEEARRNLSEEIPDWNFDAAVARARMAWNKAFSVVQIHGISADRTIFYTALYHSMLAPRIFSDRSGTYPRFAGGQSIETAKGFTYYCDYSVWDTFRAVHPLLTILDPRRDADMVQSLIAKGEQGGFLPIFPAWNSYTSEMTGDHSVAIIADAYVKGIRGFDAEAAYRLMRKNATEEPDSLELYKDGRGRRGLESYLKYGYIPLEDHVPYAFHGNEQVSRTLDYAFDDYEVSVMAKALGHTEDAALFAKRAQNYRNVIDPETGFARGRHADGSWIEPFDPMAPASYVTESTPFVSTFFVPQDIPGLIQFVHGPESFVKKLDDLFAKGIYDHGNEPSHHIAYLYDDAGVPWKTQKHVHEIMTLQYADSNAGLAGNDDAGQMSAWYVMSALGFYSVTPGTPRYSIGTPRFDDTTVKVGGGKELHICAPGAESGKFYIRSVHLNGVLLPRSYLLHSEVVGGGELVFEMSSRPTGL</sequence>
<evidence type="ECO:0000259" key="1">
    <source>
        <dbReference type="Pfam" id="PF07971"/>
    </source>
</evidence>
<dbReference type="InterPro" id="IPR005887">
    <property type="entry name" value="GH92_a_mannosidase_put"/>
</dbReference>
<dbReference type="Pfam" id="PF17678">
    <property type="entry name" value="Glyco_hydro_92N"/>
    <property type="match status" value="1"/>
</dbReference>
<dbReference type="Gene3D" id="2.70.98.10">
    <property type="match status" value="1"/>
</dbReference>
<dbReference type="GO" id="GO:0006516">
    <property type="term" value="P:glycoprotein catabolic process"/>
    <property type="evidence" value="ECO:0007669"/>
    <property type="project" value="TreeGrafter"/>
</dbReference>
<dbReference type="Pfam" id="PF07971">
    <property type="entry name" value="Glyco_hydro_92"/>
    <property type="match status" value="1"/>
</dbReference>
<dbReference type="FunFam" id="1.20.1050.60:FF:000001">
    <property type="entry name" value="Putative alpha-1,2-mannosidase"/>
    <property type="match status" value="1"/>
</dbReference>
<dbReference type="InterPro" id="IPR012939">
    <property type="entry name" value="Glyco_hydro_92"/>
</dbReference>
<evidence type="ECO:0000313" key="3">
    <source>
        <dbReference type="EMBL" id="NYF79599.1"/>
    </source>
</evidence>
<dbReference type="GO" id="GO:0000224">
    <property type="term" value="F:peptide-N4-(N-acetyl-beta-glucosaminyl)asparagine amidase activity"/>
    <property type="evidence" value="ECO:0007669"/>
    <property type="project" value="TreeGrafter"/>
</dbReference>
<dbReference type="GO" id="GO:0005829">
    <property type="term" value="C:cytosol"/>
    <property type="evidence" value="ECO:0007669"/>
    <property type="project" value="TreeGrafter"/>
</dbReference>
<proteinExistence type="predicted"/>
<dbReference type="PANTHER" id="PTHR12143">
    <property type="entry name" value="PEPTIDE N-GLYCANASE PNGASE -RELATED"/>
    <property type="match status" value="1"/>
</dbReference>
<dbReference type="AlphaFoldDB" id="A0A7Y9TGK9"/>
<dbReference type="SUPFAM" id="SSF48208">
    <property type="entry name" value="Six-hairpin glycosidases"/>
    <property type="match status" value="1"/>
</dbReference>
<accession>A0A7Y9TGK9</accession>
<dbReference type="InterPro" id="IPR041371">
    <property type="entry name" value="GH92_N"/>
</dbReference>
<dbReference type="Gene3D" id="1.20.1610.10">
    <property type="entry name" value="alpha-1,2-mannosidases domains"/>
    <property type="match status" value="1"/>
</dbReference>
<dbReference type="PANTHER" id="PTHR12143:SF43">
    <property type="entry name" value="PUTATIVE-RELATED"/>
    <property type="match status" value="1"/>
</dbReference>
<reference evidence="3 4" key="1">
    <citation type="submission" date="2020-07" db="EMBL/GenBank/DDBJ databases">
        <title>Genomic Encyclopedia of Type Strains, Phase IV (KMG-V): Genome sequencing to study the core and pangenomes of soil and plant-associated prokaryotes.</title>
        <authorList>
            <person name="Whitman W."/>
        </authorList>
    </citation>
    <scope>NUCLEOTIDE SEQUENCE [LARGE SCALE GENOMIC DNA]</scope>
    <source>
        <strain evidence="3 4">X4EP2</strain>
    </source>
</reference>
<evidence type="ECO:0000313" key="4">
    <source>
        <dbReference type="Proteomes" id="UP000589520"/>
    </source>
</evidence>
<evidence type="ECO:0000259" key="2">
    <source>
        <dbReference type="Pfam" id="PF17678"/>
    </source>
</evidence>
<dbReference type="EMBL" id="JACCCW010000002">
    <property type="protein sequence ID" value="NYF79599.1"/>
    <property type="molecule type" value="Genomic_DNA"/>
</dbReference>
<dbReference type="Proteomes" id="UP000589520">
    <property type="component" value="Unassembled WGS sequence"/>
</dbReference>
<dbReference type="InterPro" id="IPR014718">
    <property type="entry name" value="GH-type_carb-bd"/>
</dbReference>
<keyword evidence="4" id="KW-1185">Reference proteome</keyword>
<dbReference type="Gene3D" id="3.30.2080.10">
    <property type="entry name" value="GH92 mannosidase domain"/>
    <property type="match status" value="1"/>
</dbReference>
<dbReference type="FunFam" id="3.30.2080.10:FF:000001">
    <property type="entry name" value="Alpha-1,2-mannosidase subfamily"/>
    <property type="match status" value="1"/>
</dbReference>
<protein>
    <submittedName>
        <fullName evidence="3">Putative alpha-1,2-mannosidase</fullName>
    </submittedName>
</protein>
<dbReference type="NCBIfam" id="TIGR01180">
    <property type="entry name" value="aman2_put"/>
    <property type="match status" value="1"/>
</dbReference>
<dbReference type="Gene3D" id="1.20.1050.60">
    <property type="entry name" value="alpha-1,2-mannosidase"/>
    <property type="match status" value="1"/>
</dbReference>
<name>A0A7Y9TGK9_9BACT</name>